<evidence type="ECO:0000313" key="5">
    <source>
        <dbReference type="Proteomes" id="UP000002051"/>
    </source>
</evidence>
<dbReference type="Gramene" id="rna31567">
    <property type="protein sequence ID" value="RHN56202.1"/>
    <property type="gene ID" value="gene31567"/>
</dbReference>
<gene>
    <name evidence="2" type="ordered locus">MTR_5g065030</name>
    <name evidence="3" type="ORF">MtrunA17_Chr5g0426901</name>
</gene>
<evidence type="ECO:0000313" key="4">
    <source>
        <dbReference type="EnsemblPlants" id="AES98157"/>
    </source>
</evidence>
<evidence type="ECO:0000256" key="1">
    <source>
        <dbReference type="SAM" id="MobiDB-lite"/>
    </source>
</evidence>
<dbReference type="EMBL" id="PSQE01000005">
    <property type="protein sequence ID" value="RHN56202.1"/>
    <property type="molecule type" value="Genomic_DNA"/>
</dbReference>
<sequence length="62" mass="7077">MIEFSISHFCHLSWCSFQIQTSVISPASSFGGLQRTTRDEDGGGEKNGGVRWNCERTKKRRR</sequence>
<dbReference type="Proteomes" id="UP000002051">
    <property type="component" value="Chromosome 5"/>
</dbReference>
<dbReference type="Proteomes" id="UP000265566">
    <property type="component" value="Chromosome 5"/>
</dbReference>
<reference evidence="2 5" key="1">
    <citation type="journal article" date="2011" name="Nature">
        <title>The Medicago genome provides insight into the evolution of rhizobial symbioses.</title>
        <authorList>
            <person name="Young N.D."/>
            <person name="Debelle F."/>
            <person name="Oldroyd G.E."/>
            <person name="Geurts R."/>
            <person name="Cannon S.B."/>
            <person name="Udvardi M.K."/>
            <person name="Benedito V.A."/>
            <person name="Mayer K.F."/>
            <person name="Gouzy J."/>
            <person name="Schoof H."/>
            <person name="Van de Peer Y."/>
            <person name="Proost S."/>
            <person name="Cook D.R."/>
            <person name="Meyers B.C."/>
            <person name="Spannagl M."/>
            <person name="Cheung F."/>
            <person name="De Mita S."/>
            <person name="Krishnakumar V."/>
            <person name="Gundlach H."/>
            <person name="Zhou S."/>
            <person name="Mudge J."/>
            <person name="Bharti A.K."/>
            <person name="Murray J.D."/>
            <person name="Naoumkina M.A."/>
            <person name="Rosen B."/>
            <person name="Silverstein K.A."/>
            <person name="Tang H."/>
            <person name="Rombauts S."/>
            <person name="Zhao P.X."/>
            <person name="Zhou P."/>
            <person name="Barbe V."/>
            <person name="Bardou P."/>
            <person name="Bechner M."/>
            <person name="Bellec A."/>
            <person name="Berger A."/>
            <person name="Berges H."/>
            <person name="Bidwell S."/>
            <person name="Bisseling T."/>
            <person name="Choisne N."/>
            <person name="Couloux A."/>
            <person name="Denny R."/>
            <person name="Deshpande S."/>
            <person name="Dai X."/>
            <person name="Doyle J.J."/>
            <person name="Dudez A.M."/>
            <person name="Farmer A.D."/>
            <person name="Fouteau S."/>
            <person name="Franken C."/>
            <person name="Gibelin C."/>
            <person name="Gish J."/>
            <person name="Goldstein S."/>
            <person name="Gonzalez A.J."/>
            <person name="Green P.J."/>
            <person name="Hallab A."/>
            <person name="Hartog M."/>
            <person name="Hua A."/>
            <person name="Humphray S.J."/>
            <person name="Jeong D.H."/>
            <person name="Jing Y."/>
            <person name="Jocker A."/>
            <person name="Kenton S.M."/>
            <person name="Kim D.J."/>
            <person name="Klee K."/>
            <person name="Lai H."/>
            <person name="Lang C."/>
            <person name="Lin S."/>
            <person name="Macmil S.L."/>
            <person name="Magdelenat G."/>
            <person name="Matthews L."/>
            <person name="McCorrison J."/>
            <person name="Monaghan E.L."/>
            <person name="Mun J.H."/>
            <person name="Najar F.Z."/>
            <person name="Nicholson C."/>
            <person name="Noirot C."/>
            <person name="O'Bleness M."/>
            <person name="Paule C.R."/>
            <person name="Poulain J."/>
            <person name="Prion F."/>
            <person name="Qin B."/>
            <person name="Qu C."/>
            <person name="Retzel E.F."/>
            <person name="Riddle C."/>
            <person name="Sallet E."/>
            <person name="Samain S."/>
            <person name="Samson N."/>
            <person name="Sanders I."/>
            <person name="Saurat O."/>
            <person name="Scarpelli C."/>
            <person name="Schiex T."/>
            <person name="Segurens B."/>
            <person name="Severin A.J."/>
            <person name="Sherrier D.J."/>
            <person name="Shi R."/>
            <person name="Sims S."/>
            <person name="Singer S.R."/>
            <person name="Sinharoy S."/>
            <person name="Sterck L."/>
            <person name="Viollet A."/>
            <person name="Wang B.B."/>
            <person name="Wang K."/>
            <person name="Wang M."/>
            <person name="Wang X."/>
            <person name="Warfsmann J."/>
            <person name="Weissenbach J."/>
            <person name="White D.D."/>
            <person name="White J.D."/>
            <person name="Wiley G.B."/>
            <person name="Wincker P."/>
            <person name="Xing Y."/>
            <person name="Yang L."/>
            <person name="Yao Z."/>
            <person name="Ying F."/>
            <person name="Zhai J."/>
            <person name="Zhou L."/>
            <person name="Zuber A."/>
            <person name="Denarie J."/>
            <person name="Dixon R.A."/>
            <person name="May G.D."/>
            <person name="Schwartz D.C."/>
            <person name="Rogers J."/>
            <person name="Quetier F."/>
            <person name="Town C.D."/>
            <person name="Roe B.A."/>
        </authorList>
    </citation>
    <scope>NUCLEOTIDE SEQUENCE [LARGE SCALE GENOMIC DNA]</scope>
    <source>
        <strain evidence="2">A17</strain>
        <strain evidence="4 5">cv. Jemalong A17</strain>
    </source>
</reference>
<reference evidence="2 5" key="2">
    <citation type="journal article" date="2014" name="BMC Genomics">
        <title>An improved genome release (version Mt4.0) for the model legume Medicago truncatula.</title>
        <authorList>
            <person name="Tang H."/>
            <person name="Krishnakumar V."/>
            <person name="Bidwell S."/>
            <person name="Rosen B."/>
            <person name="Chan A."/>
            <person name="Zhou S."/>
            <person name="Gentzbittel L."/>
            <person name="Childs K.L."/>
            <person name="Yandell M."/>
            <person name="Gundlach H."/>
            <person name="Mayer K.F."/>
            <person name="Schwartz D.C."/>
            <person name="Town C.D."/>
        </authorList>
    </citation>
    <scope>GENOME REANNOTATION</scope>
    <source>
        <strain evidence="4 5">cv. Jemalong A17</strain>
    </source>
</reference>
<evidence type="ECO:0000313" key="2">
    <source>
        <dbReference type="EMBL" id="AES98157.1"/>
    </source>
</evidence>
<protein>
    <submittedName>
        <fullName evidence="2 4">Uncharacterized protein</fullName>
    </submittedName>
</protein>
<dbReference type="PaxDb" id="3880-AES98157"/>
<dbReference type="HOGENOM" id="CLU_2907484_0_0_1"/>
<dbReference type="AlphaFoldDB" id="G7KAK3"/>
<proteinExistence type="predicted"/>
<name>G7KAK3_MEDTR</name>
<keyword evidence="5" id="KW-1185">Reference proteome</keyword>
<dbReference type="EnsemblPlants" id="AES98157">
    <property type="protein sequence ID" value="AES98157"/>
    <property type="gene ID" value="MTR_5g065030"/>
</dbReference>
<evidence type="ECO:0000313" key="3">
    <source>
        <dbReference type="EMBL" id="RHN56202.1"/>
    </source>
</evidence>
<accession>G7KAK3</accession>
<dbReference type="EMBL" id="CM001221">
    <property type="protein sequence ID" value="AES98157.1"/>
    <property type="molecule type" value="Genomic_DNA"/>
</dbReference>
<feature type="region of interest" description="Disordered" evidence="1">
    <location>
        <begin position="28"/>
        <end position="62"/>
    </location>
</feature>
<reference evidence="4" key="3">
    <citation type="submission" date="2015-04" db="UniProtKB">
        <authorList>
            <consortium name="EnsemblPlants"/>
        </authorList>
    </citation>
    <scope>IDENTIFICATION</scope>
    <source>
        <strain evidence="4">cv. Jemalong A17</strain>
    </source>
</reference>
<reference evidence="3" key="4">
    <citation type="journal article" date="2018" name="Nat. Plants">
        <title>Whole-genome landscape of Medicago truncatula symbiotic genes.</title>
        <authorList>
            <person name="Pecrix Y."/>
            <person name="Gamas P."/>
            <person name="Carrere S."/>
        </authorList>
    </citation>
    <scope>NUCLEOTIDE SEQUENCE</scope>
    <source>
        <tissue evidence="3">Leaves</tissue>
    </source>
</reference>
<organism evidence="2 5">
    <name type="scientific">Medicago truncatula</name>
    <name type="common">Barrel medic</name>
    <name type="synonym">Medicago tribuloides</name>
    <dbReference type="NCBI Taxonomy" id="3880"/>
    <lineage>
        <taxon>Eukaryota</taxon>
        <taxon>Viridiplantae</taxon>
        <taxon>Streptophyta</taxon>
        <taxon>Embryophyta</taxon>
        <taxon>Tracheophyta</taxon>
        <taxon>Spermatophyta</taxon>
        <taxon>Magnoliopsida</taxon>
        <taxon>eudicotyledons</taxon>
        <taxon>Gunneridae</taxon>
        <taxon>Pentapetalae</taxon>
        <taxon>rosids</taxon>
        <taxon>fabids</taxon>
        <taxon>Fabales</taxon>
        <taxon>Fabaceae</taxon>
        <taxon>Papilionoideae</taxon>
        <taxon>50 kb inversion clade</taxon>
        <taxon>NPAAA clade</taxon>
        <taxon>Hologalegina</taxon>
        <taxon>IRL clade</taxon>
        <taxon>Trifolieae</taxon>
        <taxon>Medicago</taxon>
    </lineage>
</organism>